<protein>
    <submittedName>
        <fullName evidence="2">Uncharacterized protein</fullName>
    </submittedName>
</protein>
<dbReference type="AlphaFoldDB" id="A0A8H6RA18"/>
<sequence length="419" mass="46765">MPSSQHKTTRKAGKMARAFFGINNKATRGSSGMYDKTYRAPVDAWTPDTMSQKSRSHVKEPKPTPRQKCQAPAYGAAQRAAPKIDMSFLCGNRKEHRPAPEASRRFPAPQTFRGGNQLNAIGDESRIGKSFREEARSPEWAIHIPKSGPHGHKQQYLDSAIVLPLGASDKQSSSMPYAESARVQQSVTTYPGGQARVITVIRSDPSRRSAPSGHSRRHRRHNSSRRGQDDDENTPLAHFLPLQQYHTYAVANQVRIVKPFLPTNKKEKSRMGRVDHRVRYRRAPSIQSQEAVLLTEEALEEYNTVAAPIDEYHPVSVEQRCNAFLENLDINASPDQPNTQPVETSQTAGYRTNKIPARYRRGQQPKSQNPKDTSESEAAKTKKSGLQLITTTNDSVLEPGWSSTLFDALKEIGTTTDKS</sequence>
<evidence type="ECO:0000256" key="1">
    <source>
        <dbReference type="SAM" id="MobiDB-lite"/>
    </source>
</evidence>
<evidence type="ECO:0000313" key="3">
    <source>
        <dbReference type="Proteomes" id="UP000660729"/>
    </source>
</evidence>
<dbReference type="OrthoDB" id="10436401at2759"/>
<feature type="compositionally biased region" description="Basic residues" evidence="1">
    <location>
        <begin position="214"/>
        <end position="224"/>
    </location>
</feature>
<feature type="compositionally biased region" description="Polar residues" evidence="1">
    <location>
        <begin position="387"/>
        <end position="401"/>
    </location>
</feature>
<organism evidence="2 3">
    <name type="scientific">Pseudocercospora fuligena</name>
    <dbReference type="NCBI Taxonomy" id="685502"/>
    <lineage>
        <taxon>Eukaryota</taxon>
        <taxon>Fungi</taxon>
        <taxon>Dikarya</taxon>
        <taxon>Ascomycota</taxon>
        <taxon>Pezizomycotina</taxon>
        <taxon>Dothideomycetes</taxon>
        <taxon>Dothideomycetidae</taxon>
        <taxon>Mycosphaerellales</taxon>
        <taxon>Mycosphaerellaceae</taxon>
        <taxon>Pseudocercospora</taxon>
    </lineage>
</organism>
<proteinExistence type="predicted"/>
<dbReference type="EMBL" id="JABCIY010000205">
    <property type="protein sequence ID" value="KAF7188761.1"/>
    <property type="molecule type" value="Genomic_DNA"/>
</dbReference>
<feature type="region of interest" description="Disordered" evidence="1">
    <location>
        <begin position="330"/>
        <end position="401"/>
    </location>
</feature>
<reference evidence="2" key="1">
    <citation type="submission" date="2020-04" db="EMBL/GenBank/DDBJ databases">
        <title>Draft genome resource of the tomato pathogen Pseudocercospora fuligena.</title>
        <authorList>
            <person name="Zaccaron A."/>
        </authorList>
    </citation>
    <scope>NUCLEOTIDE SEQUENCE</scope>
    <source>
        <strain evidence="2">PF001</strain>
    </source>
</reference>
<comment type="caution">
    <text evidence="2">The sequence shown here is derived from an EMBL/GenBank/DDBJ whole genome shotgun (WGS) entry which is preliminary data.</text>
</comment>
<name>A0A8H6RA18_9PEZI</name>
<gene>
    <name evidence="2" type="ORF">HII31_10013</name>
</gene>
<feature type="region of interest" description="Disordered" evidence="1">
    <location>
        <begin position="45"/>
        <end position="75"/>
    </location>
</feature>
<dbReference type="Proteomes" id="UP000660729">
    <property type="component" value="Unassembled WGS sequence"/>
</dbReference>
<feature type="region of interest" description="Disordered" evidence="1">
    <location>
        <begin position="200"/>
        <end position="235"/>
    </location>
</feature>
<evidence type="ECO:0000313" key="2">
    <source>
        <dbReference type="EMBL" id="KAF7188761.1"/>
    </source>
</evidence>
<accession>A0A8H6RA18</accession>
<keyword evidence="3" id="KW-1185">Reference proteome</keyword>
<feature type="region of interest" description="Disordered" evidence="1">
    <location>
        <begin position="97"/>
        <end position="120"/>
    </location>
</feature>
<feature type="compositionally biased region" description="Polar residues" evidence="1">
    <location>
        <begin position="333"/>
        <end position="350"/>
    </location>
</feature>